<dbReference type="InterPro" id="IPR016181">
    <property type="entry name" value="Acyl_CoA_acyltransferase"/>
</dbReference>
<gene>
    <name evidence="7" type="ORF">AS026_20875</name>
</gene>
<dbReference type="PRINTS" id="PR01549">
    <property type="entry name" value="AUTOINDCRSYN"/>
</dbReference>
<dbReference type="PROSITE" id="PS51187">
    <property type="entry name" value="AUTOINDUCER_SYNTH_2"/>
    <property type="match status" value="1"/>
</dbReference>
<evidence type="ECO:0000256" key="2">
    <source>
        <dbReference type="ARBA" id="ARBA00022679"/>
    </source>
</evidence>
<keyword evidence="4 5" id="KW-0071">Autoinducer synthesis</keyword>
<dbReference type="GO" id="GO:0007165">
    <property type="term" value="P:signal transduction"/>
    <property type="evidence" value="ECO:0007669"/>
    <property type="project" value="TreeGrafter"/>
</dbReference>
<evidence type="ECO:0000256" key="5">
    <source>
        <dbReference type="PROSITE-ProRule" id="PRU00533"/>
    </source>
</evidence>
<sequence>MHITVVSPDVYEKHFGLLRQMHRLRAEVFGSSMGWDVIITDGEQRDQYDDFGPTYILAFDDDRRVAGCARLLPASGPTMLADTFSELPADTSFTAHSGMVESSRFCVDTAFEVGKGGGQLHPTTLAMFAGIIEWSMATGYKEVVTATDLRFERILKRAGWPMRRLGEPASISNTMAVSGSLPAVRESFERVRPANYLSDIAGNGSPLVRSAA</sequence>
<evidence type="ECO:0000256" key="4">
    <source>
        <dbReference type="ARBA" id="ARBA00022929"/>
    </source>
</evidence>
<keyword evidence="2 6" id="KW-0808">Transferase</keyword>
<dbReference type="Proteomes" id="UP000068164">
    <property type="component" value="Unassembled WGS sequence"/>
</dbReference>
<dbReference type="Gene3D" id="3.40.630.30">
    <property type="match status" value="1"/>
</dbReference>
<dbReference type="GO" id="GO:0009372">
    <property type="term" value="P:quorum sensing"/>
    <property type="evidence" value="ECO:0007669"/>
    <property type="project" value="UniProtKB-UniRule"/>
</dbReference>
<organism evidence="7 8">
    <name type="scientific">Rhizobium altiplani</name>
    <dbReference type="NCBI Taxonomy" id="1864509"/>
    <lineage>
        <taxon>Bacteria</taxon>
        <taxon>Pseudomonadati</taxon>
        <taxon>Pseudomonadota</taxon>
        <taxon>Alphaproteobacteria</taxon>
        <taxon>Hyphomicrobiales</taxon>
        <taxon>Rhizobiaceae</taxon>
        <taxon>Rhizobium/Agrobacterium group</taxon>
        <taxon>Rhizobium</taxon>
    </lineage>
</organism>
<dbReference type="PANTHER" id="PTHR39322">
    <property type="entry name" value="ACYL-HOMOSERINE-LACTONE SYNTHASE"/>
    <property type="match status" value="1"/>
</dbReference>
<keyword evidence="3 6" id="KW-0949">S-adenosyl-L-methionine</keyword>
<comment type="catalytic activity">
    <reaction evidence="6">
        <text>a fatty acyl-[ACP] + S-adenosyl-L-methionine = an N-acyl-L-homoserine lactone + S-methyl-5'-thioadenosine + holo-[ACP] + H(+)</text>
        <dbReference type="Rhea" id="RHEA:10096"/>
        <dbReference type="Rhea" id="RHEA-COMP:9685"/>
        <dbReference type="Rhea" id="RHEA-COMP:14125"/>
        <dbReference type="ChEBI" id="CHEBI:15378"/>
        <dbReference type="ChEBI" id="CHEBI:17509"/>
        <dbReference type="ChEBI" id="CHEBI:55474"/>
        <dbReference type="ChEBI" id="CHEBI:59789"/>
        <dbReference type="ChEBI" id="CHEBI:64479"/>
        <dbReference type="ChEBI" id="CHEBI:138651"/>
        <dbReference type="EC" id="2.3.1.184"/>
    </reaction>
</comment>
<evidence type="ECO:0000256" key="6">
    <source>
        <dbReference type="RuleBase" id="RU361135"/>
    </source>
</evidence>
<protein>
    <recommendedName>
        <fullName evidence="6">Acyl-homoserine-lactone synthase</fullName>
        <ecNumber evidence="6">2.3.1.184</ecNumber>
    </recommendedName>
    <alternativeName>
        <fullName evidence="6">Autoinducer synthesis protein</fullName>
    </alternativeName>
</protein>
<evidence type="ECO:0000313" key="7">
    <source>
        <dbReference type="EMBL" id="KWV42292.1"/>
    </source>
</evidence>
<dbReference type="EMBL" id="LNCD01000136">
    <property type="protein sequence ID" value="KWV42292.1"/>
    <property type="molecule type" value="Genomic_DNA"/>
</dbReference>
<proteinExistence type="inferred from homology"/>
<dbReference type="EC" id="2.3.1.184" evidence="6"/>
<name>A0A120FF64_9HYPH</name>
<evidence type="ECO:0000313" key="8">
    <source>
        <dbReference type="Proteomes" id="UP000068164"/>
    </source>
</evidence>
<dbReference type="NCBIfam" id="NF010408">
    <property type="entry name" value="PRK13834.1"/>
    <property type="match status" value="1"/>
</dbReference>
<reference evidence="7 8" key="1">
    <citation type="submission" date="2015-11" db="EMBL/GenBank/DDBJ databases">
        <title>Draft Genome Sequence of the Strain BR 10423 (Rhizobium sp.) isolated from nodules of Mimosa pudica.</title>
        <authorList>
            <person name="Barauna A.C."/>
            <person name="Zilli J.E."/>
            <person name="Simoes-Araujo J.L."/>
            <person name="Reis V.M."/>
            <person name="James E.K."/>
            <person name="Reis F.B.Jr."/>
            <person name="Rouws L.F."/>
            <person name="Passos S.R."/>
            <person name="Gois S.R."/>
        </authorList>
    </citation>
    <scope>NUCLEOTIDE SEQUENCE [LARGE SCALE GENOMIC DNA]</scope>
    <source>
        <strain evidence="7 8">BR10423</strain>
    </source>
</reference>
<dbReference type="OrthoDB" id="6169313at2"/>
<dbReference type="RefSeq" id="WP_028748915.1">
    <property type="nucleotide sequence ID" value="NZ_LNCD01000136.1"/>
</dbReference>
<dbReference type="SUPFAM" id="SSF55729">
    <property type="entry name" value="Acyl-CoA N-acyltransferases (Nat)"/>
    <property type="match status" value="1"/>
</dbReference>
<evidence type="ECO:0000256" key="3">
    <source>
        <dbReference type="ARBA" id="ARBA00022691"/>
    </source>
</evidence>
<dbReference type="PANTHER" id="PTHR39322:SF1">
    <property type="entry name" value="ISOVALERYL-HOMOSERINE LACTONE SYNTHASE"/>
    <property type="match status" value="1"/>
</dbReference>
<keyword evidence="8" id="KW-1185">Reference proteome</keyword>
<evidence type="ECO:0000256" key="1">
    <source>
        <dbReference type="ARBA" id="ARBA00022654"/>
    </source>
</evidence>
<dbReference type="GO" id="GO:0061579">
    <property type="term" value="F:N-acyl homoserine lactone synthase activity"/>
    <property type="evidence" value="ECO:0007669"/>
    <property type="project" value="UniProtKB-UniRule"/>
</dbReference>
<keyword evidence="1 5" id="KW-0673">Quorum sensing</keyword>
<comment type="caution">
    <text evidence="7">The sequence shown here is derived from an EMBL/GenBank/DDBJ whole genome shotgun (WGS) entry which is preliminary data.</text>
</comment>
<dbReference type="Pfam" id="PF00765">
    <property type="entry name" value="Autoind_synth"/>
    <property type="match status" value="1"/>
</dbReference>
<dbReference type="AlphaFoldDB" id="A0A120FF64"/>
<comment type="similarity">
    <text evidence="5 6">Belongs to the autoinducer synthase family.</text>
</comment>
<dbReference type="InterPro" id="IPR001690">
    <property type="entry name" value="Autoind_synthase"/>
</dbReference>
<accession>A0A120FF64</accession>